<dbReference type="Proteomes" id="UP001597483">
    <property type="component" value="Unassembled WGS sequence"/>
</dbReference>
<dbReference type="PANTHER" id="PTHR11487:SF0">
    <property type="entry name" value="S-ACYL FATTY ACID SYNTHASE THIOESTERASE, MEDIUM CHAIN"/>
    <property type="match status" value="1"/>
</dbReference>
<gene>
    <name evidence="4" type="ORF">ACFSVL_10355</name>
</gene>
<comment type="similarity">
    <text evidence="1">Belongs to the thioesterase family.</text>
</comment>
<keyword evidence="2" id="KW-0378">Hydrolase</keyword>
<dbReference type="Gene3D" id="3.40.50.1820">
    <property type="entry name" value="alpha/beta hydrolase"/>
    <property type="match status" value="1"/>
</dbReference>
<accession>A0ABW5H3F5</accession>
<dbReference type="SMART" id="SM00824">
    <property type="entry name" value="PKS_TE"/>
    <property type="match status" value="1"/>
</dbReference>
<feature type="domain" description="Thioesterase TesA-like" evidence="3">
    <location>
        <begin position="25"/>
        <end position="196"/>
    </location>
</feature>
<protein>
    <submittedName>
        <fullName evidence="4">Thioesterase II family protein</fullName>
    </submittedName>
</protein>
<evidence type="ECO:0000259" key="3">
    <source>
        <dbReference type="SMART" id="SM00824"/>
    </source>
</evidence>
<organism evidence="4 5">
    <name type="scientific">Amycolatopsis silviterrae</name>
    <dbReference type="NCBI Taxonomy" id="1656914"/>
    <lineage>
        <taxon>Bacteria</taxon>
        <taxon>Bacillati</taxon>
        <taxon>Actinomycetota</taxon>
        <taxon>Actinomycetes</taxon>
        <taxon>Pseudonocardiales</taxon>
        <taxon>Pseudonocardiaceae</taxon>
        <taxon>Amycolatopsis</taxon>
    </lineage>
</organism>
<proteinExistence type="inferred from homology"/>
<evidence type="ECO:0000256" key="1">
    <source>
        <dbReference type="ARBA" id="ARBA00007169"/>
    </source>
</evidence>
<reference evidence="5" key="1">
    <citation type="journal article" date="2019" name="Int. J. Syst. Evol. Microbiol.">
        <title>The Global Catalogue of Microorganisms (GCM) 10K type strain sequencing project: providing services to taxonomists for standard genome sequencing and annotation.</title>
        <authorList>
            <consortium name="The Broad Institute Genomics Platform"/>
            <consortium name="The Broad Institute Genome Sequencing Center for Infectious Disease"/>
            <person name="Wu L."/>
            <person name="Ma J."/>
        </authorList>
    </citation>
    <scope>NUCLEOTIDE SEQUENCE [LARGE SCALE GENOMIC DNA]</scope>
    <source>
        <strain evidence="5">CGMCC 4.7641</strain>
    </source>
</reference>
<dbReference type="PANTHER" id="PTHR11487">
    <property type="entry name" value="THIOESTERASE"/>
    <property type="match status" value="1"/>
</dbReference>
<dbReference type="EMBL" id="JBHUKS010000006">
    <property type="protein sequence ID" value="MFD2467797.1"/>
    <property type="molecule type" value="Genomic_DNA"/>
</dbReference>
<dbReference type="RefSeq" id="WP_378302846.1">
    <property type="nucleotide sequence ID" value="NZ_JBHUKS010000006.1"/>
</dbReference>
<dbReference type="InterPro" id="IPR029058">
    <property type="entry name" value="AB_hydrolase_fold"/>
</dbReference>
<evidence type="ECO:0000256" key="2">
    <source>
        <dbReference type="ARBA" id="ARBA00022801"/>
    </source>
</evidence>
<sequence>MAQDVEADRWTRRFHPVPDAPVRLVCFPHAGGSASAYVALSERFGPQVEVVSIQYPGRQDRRKEPLLPSVAAIADAVLEPVLGCADRPIALFGHSMGASVAFEVAARLEARSVYPLALFASGRRAPSRHRDERVHTLDDSALVAEMKRLAGTDARVLADEEIVRMILPEVRGDYRAAETYRWQPAAPLRTAIHVHIGQTDPKVSLDEAEAWRDHTVGEFSLTTYPGGHFYLNDQLSPMVRSMTAAIREDLR</sequence>
<dbReference type="SUPFAM" id="SSF53474">
    <property type="entry name" value="alpha/beta-Hydrolases"/>
    <property type="match status" value="1"/>
</dbReference>
<comment type="caution">
    <text evidence="4">The sequence shown here is derived from an EMBL/GenBank/DDBJ whole genome shotgun (WGS) entry which is preliminary data.</text>
</comment>
<keyword evidence="5" id="KW-1185">Reference proteome</keyword>
<evidence type="ECO:0000313" key="4">
    <source>
        <dbReference type="EMBL" id="MFD2467797.1"/>
    </source>
</evidence>
<dbReference type="InterPro" id="IPR012223">
    <property type="entry name" value="TEII"/>
</dbReference>
<dbReference type="InterPro" id="IPR020802">
    <property type="entry name" value="TesA-like"/>
</dbReference>
<evidence type="ECO:0000313" key="5">
    <source>
        <dbReference type="Proteomes" id="UP001597483"/>
    </source>
</evidence>
<dbReference type="InterPro" id="IPR001031">
    <property type="entry name" value="Thioesterase"/>
</dbReference>
<name>A0ABW5H3F5_9PSEU</name>
<dbReference type="Pfam" id="PF00975">
    <property type="entry name" value="Thioesterase"/>
    <property type="match status" value="1"/>
</dbReference>